<evidence type="ECO:0000313" key="2">
    <source>
        <dbReference type="EMBL" id="PZG20581.1"/>
    </source>
</evidence>
<sequence length="393" mass="42195">MPSAPHGGLGRRVAYYRSVARLTQQQLADAATIHIGTLQKIERGARGASDSIVESIAAALGIDPSLLLADRAQASSRIHAAIPALSAAIAAYDVPDDGPVRPVPQLRDAVTEAVTWRVGAQYVQIVRRMPDLLSELFRALQIAPTEQHAEIARLTASALRSADAVAYKFGAYDLSARLIDLMRWAAQQANDPILSAACAYVRTETFFAADAHSQGLRALVAAIDQAAPPADVTTTAALGALHMRAAVIAGRGGDVDAAELHLAEARRLGDHVPEAVYAGTAFGPHSVRIHEVSVAVSLGSEHVNRALEVAREWAPPGALPAERRSGFYIELARAQLWSGLPDDAFESLKVARKIAPQHTRDHRWVREDAATLRRLKRADAETLTSFAEWCHAT</sequence>
<dbReference type="CDD" id="cd00093">
    <property type="entry name" value="HTH_XRE"/>
    <property type="match status" value="1"/>
</dbReference>
<organism evidence="2 3">
    <name type="scientific">Nonomuraea aridisoli</name>
    <dbReference type="NCBI Taxonomy" id="2070368"/>
    <lineage>
        <taxon>Bacteria</taxon>
        <taxon>Bacillati</taxon>
        <taxon>Actinomycetota</taxon>
        <taxon>Actinomycetes</taxon>
        <taxon>Streptosporangiales</taxon>
        <taxon>Streptosporangiaceae</taxon>
        <taxon>Nonomuraea</taxon>
    </lineage>
</organism>
<accession>A0A2W2EDJ4</accession>
<dbReference type="AlphaFoldDB" id="A0A2W2EDJ4"/>
<evidence type="ECO:0000313" key="3">
    <source>
        <dbReference type="Proteomes" id="UP000249304"/>
    </source>
</evidence>
<dbReference type="RefSeq" id="WP_111177920.1">
    <property type="nucleotide sequence ID" value="NZ_POUD01000024.1"/>
</dbReference>
<name>A0A2W2EDJ4_9ACTN</name>
<protein>
    <submittedName>
        <fullName evidence="2">Transcriptional regulator</fullName>
    </submittedName>
</protein>
<keyword evidence="3" id="KW-1185">Reference proteome</keyword>
<reference evidence="2 3" key="1">
    <citation type="submission" date="2018-01" db="EMBL/GenBank/DDBJ databases">
        <title>Draft genome sequence of Nonomuraea sp. KC333.</title>
        <authorList>
            <person name="Sahin N."/>
            <person name="Saygin H."/>
            <person name="Ay H."/>
        </authorList>
    </citation>
    <scope>NUCLEOTIDE SEQUENCE [LARGE SCALE GENOMIC DNA]</scope>
    <source>
        <strain evidence="2 3">KC333</strain>
    </source>
</reference>
<dbReference type="InterPro" id="IPR010982">
    <property type="entry name" value="Lambda_DNA-bd_dom_sf"/>
</dbReference>
<dbReference type="Gene3D" id="1.10.260.40">
    <property type="entry name" value="lambda repressor-like DNA-binding domains"/>
    <property type="match status" value="1"/>
</dbReference>
<dbReference type="SMART" id="SM00530">
    <property type="entry name" value="HTH_XRE"/>
    <property type="match status" value="1"/>
</dbReference>
<proteinExistence type="predicted"/>
<evidence type="ECO:0000259" key="1">
    <source>
        <dbReference type="PROSITE" id="PS50943"/>
    </source>
</evidence>
<dbReference type="Pfam" id="PF13560">
    <property type="entry name" value="HTH_31"/>
    <property type="match status" value="1"/>
</dbReference>
<comment type="caution">
    <text evidence="2">The sequence shown here is derived from an EMBL/GenBank/DDBJ whole genome shotgun (WGS) entry which is preliminary data.</text>
</comment>
<dbReference type="InterPro" id="IPR001387">
    <property type="entry name" value="Cro/C1-type_HTH"/>
</dbReference>
<dbReference type="Proteomes" id="UP000249304">
    <property type="component" value="Unassembled WGS sequence"/>
</dbReference>
<gene>
    <name evidence="2" type="ORF">C1J01_08745</name>
</gene>
<dbReference type="EMBL" id="POUD01000024">
    <property type="protein sequence ID" value="PZG20581.1"/>
    <property type="molecule type" value="Genomic_DNA"/>
</dbReference>
<dbReference type="SUPFAM" id="SSF47413">
    <property type="entry name" value="lambda repressor-like DNA-binding domains"/>
    <property type="match status" value="1"/>
</dbReference>
<dbReference type="GO" id="GO:0003677">
    <property type="term" value="F:DNA binding"/>
    <property type="evidence" value="ECO:0007669"/>
    <property type="project" value="InterPro"/>
</dbReference>
<dbReference type="OrthoDB" id="3504495at2"/>
<dbReference type="PROSITE" id="PS50943">
    <property type="entry name" value="HTH_CROC1"/>
    <property type="match status" value="1"/>
</dbReference>
<feature type="domain" description="HTH cro/C1-type" evidence="1">
    <location>
        <begin position="13"/>
        <end position="67"/>
    </location>
</feature>